<dbReference type="InterPro" id="IPR000560">
    <property type="entry name" value="His_Pase_clade-2"/>
</dbReference>
<evidence type="ECO:0008006" key="4">
    <source>
        <dbReference type="Google" id="ProtNLM"/>
    </source>
</evidence>
<evidence type="ECO:0000256" key="1">
    <source>
        <dbReference type="ARBA" id="ARBA00022801"/>
    </source>
</evidence>
<name>A0ABR3RHT9_9PLEO</name>
<dbReference type="CDD" id="cd07061">
    <property type="entry name" value="HP_HAP_like"/>
    <property type="match status" value="1"/>
</dbReference>
<proteinExistence type="predicted"/>
<reference evidence="2 3" key="1">
    <citation type="submission" date="2024-02" db="EMBL/GenBank/DDBJ databases">
        <title>De novo assembly and annotation of 12 fungi associated with fruit tree decline syndrome in Ontario, Canada.</title>
        <authorList>
            <person name="Sulman M."/>
            <person name="Ellouze W."/>
            <person name="Ilyukhin E."/>
        </authorList>
    </citation>
    <scope>NUCLEOTIDE SEQUENCE [LARGE SCALE GENOMIC DNA]</scope>
    <source>
        <strain evidence="2 3">M42-189</strain>
    </source>
</reference>
<dbReference type="SUPFAM" id="SSF53254">
    <property type="entry name" value="Phosphoglycerate mutase-like"/>
    <property type="match status" value="1"/>
</dbReference>
<sequence length="579" mass="65601">MTSFFHISTFHHNVCLNSFEETDLPIVSPKRFNMRTGVSCRALLCAALITVVRAFAPQYEDGAQQPLRPLESTIDDVDYISHHWGQLSTYKYNTPGLFGVKKIGLPDGCQIEQVHLLQRHAERFPHPGDAQDGLNIERFTAKVMKAFKEEKHFKGPLAFLNSWRNTLGGEYLTGIGAMAEIASGVQFWNMYGRMLYNASQGQLGYQPENVDRRPLLRTPSQSRMHNSMTNWALGFFGPSYQESAQFSANWTEAFRTLIIPEVEPGPWNNTLAAHHCCNNSEAHGIGTIGDDHMWNYAGLYLPHATKRLSKYTPKHFDLQIKDTYAMQLLCAYETQFLGVSEFCDLFTREEWRGFEQSLDIRFFYKHSFGNPTARSQGIGYVEELLARLQGKLIKESDTSINSSLTDNEDTFPLGMKFYADFTHDKMILAAITALSVDYFREVPHLKKYPPKKDRLFRVSHMVPFTARLATEVIGCDSAHPKPEKKERVRYYASQYGHEGGNGSKSSKHKFVRMRLNGGILPLSSIRGGACKGRSDELCPLEQFVESQAKAKERANYGEACFGDYEVVNDGRDVDGTVPR</sequence>
<dbReference type="EMBL" id="JAKJXO020000006">
    <property type="protein sequence ID" value="KAL1604011.1"/>
    <property type="molecule type" value="Genomic_DNA"/>
</dbReference>
<organism evidence="2 3">
    <name type="scientific">Paraconiothyrium brasiliense</name>
    <dbReference type="NCBI Taxonomy" id="300254"/>
    <lineage>
        <taxon>Eukaryota</taxon>
        <taxon>Fungi</taxon>
        <taxon>Dikarya</taxon>
        <taxon>Ascomycota</taxon>
        <taxon>Pezizomycotina</taxon>
        <taxon>Dothideomycetes</taxon>
        <taxon>Pleosporomycetidae</taxon>
        <taxon>Pleosporales</taxon>
        <taxon>Massarineae</taxon>
        <taxon>Didymosphaeriaceae</taxon>
        <taxon>Paraconiothyrium</taxon>
    </lineage>
</organism>
<comment type="caution">
    <text evidence="2">The sequence shown here is derived from an EMBL/GenBank/DDBJ whole genome shotgun (WGS) entry which is preliminary data.</text>
</comment>
<keyword evidence="3" id="KW-1185">Reference proteome</keyword>
<gene>
    <name evidence="2" type="ORF">SLS60_005603</name>
</gene>
<accession>A0ABR3RHT9</accession>
<dbReference type="Gene3D" id="3.40.50.1240">
    <property type="entry name" value="Phosphoglycerate mutase-like"/>
    <property type="match status" value="1"/>
</dbReference>
<evidence type="ECO:0000313" key="2">
    <source>
        <dbReference type="EMBL" id="KAL1604011.1"/>
    </source>
</evidence>
<dbReference type="Proteomes" id="UP001521785">
    <property type="component" value="Unassembled WGS sequence"/>
</dbReference>
<dbReference type="Pfam" id="PF00328">
    <property type="entry name" value="His_Phos_2"/>
    <property type="match status" value="1"/>
</dbReference>
<protein>
    <recommendedName>
        <fullName evidence="4">3-phytase</fullName>
    </recommendedName>
</protein>
<dbReference type="InterPro" id="IPR029033">
    <property type="entry name" value="His_PPase_superfam"/>
</dbReference>
<evidence type="ECO:0000313" key="3">
    <source>
        <dbReference type="Proteomes" id="UP001521785"/>
    </source>
</evidence>
<dbReference type="PANTHER" id="PTHR20963">
    <property type="entry name" value="MULTIPLE INOSITOL POLYPHOSPHATE PHOSPHATASE-RELATED"/>
    <property type="match status" value="1"/>
</dbReference>
<keyword evidence="1" id="KW-0378">Hydrolase</keyword>
<dbReference type="PANTHER" id="PTHR20963:SF43">
    <property type="entry name" value="PUTATIVE (AFU_ORTHOLOGUE AFUA_7G01240)-RELATED"/>
    <property type="match status" value="1"/>
</dbReference>